<dbReference type="Pfam" id="PF02655">
    <property type="entry name" value="ATP-grasp_3"/>
    <property type="match status" value="1"/>
</dbReference>
<dbReference type="SUPFAM" id="SSF56059">
    <property type="entry name" value="Glutathione synthetase ATP-binding domain-like"/>
    <property type="match status" value="1"/>
</dbReference>
<reference evidence="3 4" key="1">
    <citation type="journal article" date="2018" name="Environ. Microbiol.">
        <title>Isolation and genomic characterization of Novimethylophilus kurashikiensis gen. nov. sp. nov., a new lanthanide-dependent methylotrophic species of Methylophilaceae.</title>
        <authorList>
            <person name="Lv H."/>
            <person name="Sahin N."/>
            <person name="Tani A."/>
        </authorList>
    </citation>
    <scope>NUCLEOTIDE SEQUENCE [LARGE SCALE GENOMIC DNA]</scope>
    <source>
        <strain evidence="3 4">La2-4</strain>
    </source>
</reference>
<keyword evidence="1" id="KW-0067">ATP-binding</keyword>
<name>A0A2R5F445_9PROT</name>
<dbReference type="InterPro" id="IPR016677">
    <property type="entry name" value="UCP016817_carboligase"/>
</dbReference>
<dbReference type="RefSeq" id="WP_109014039.1">
    <property type="nucleotide sequence ID" value="NZ_BDOQ01000002.1"/>
</dbReference>
<keyword evidence="4" id="KW-1185">Reference proteome</keyword>
<sequence length="369" mass="40429">MHARISANLAIIAVCARPYVAAAAQLGYRIAAFDIFNDVQTRRFSLQSRAVRFQNGGFDAEDLWEQLITLLAPGTPVIYGSGLEIQPALLDRISERFLLMGNAGEVVDRVKQPRQFFGLLDELGIAHPDVRHKGDGGPEWLIKRVGGSGGTHIREGDTLAPDEYFQRRIDGKAVSVLCTSNGAETKVVGINEQWTSPVRAQPYRFGGIVGNVRLPQDIESEMSNVAVRLAPMLGLRGLFSLDFIWSGERVLLLEVNPRLSASFDLYAQAPLLEQHIHACQGGGLYSLPSQRLSRAAHILYTVEPLQVAGFNWPEWATDTPEADVQFAPGEPICTVQAEAADAEGAKALVFARARELDAQLRTFTRTPGK</sequence>
<dbReference type="PIRSF" id="PIRSF016817">
    <property type="entry name" value="UCP016817_carboligase"/>
    <property type="match status" value="1"/>
</dbReference>
<evidence type="ECO:0000256" key="1">
    <source>
        <dbReference type="PROSITE-ProRule" id="PRU00409"/>
    </source>
</evidence>
<proteinExistence type="predicted"/>
<dbReference type="GO" id="GO:0046872">
    <property type="term" value="F:metal ion binding"/>
    <property type="evidence" value="ECO:0007669"/>
    <property type="project" value="InterPro"/>
</dbReference>
<dbReference type="PROSITE" id="PS50975">
    <property type="entry name" value="ATP_GRASP"/>
    <property type="match status" value="1"/>
</dbReference>
<evidence type="ECO:0000259" key="2">
    <source>
        <dbReference type="PROSITE" id="PS50975"/>
    </source>
</evidence>
<dbReference type="InterPro" id="IPR011761">
    <property type="entry name" value="ATP-grasp"/>
</dbReference>
<evidence type="ECO:0000313" key="3">
    <source>
        <dbReference type="EMBL" id="GBG12809.1"/>
    </source>
</evidence>
<dbReference type="InterPro" id="IPR003806">
    <property type="entry name" value="ATP-grasp_PylC-type"/>
</dbReference>
<dbReference type="PROSITE" id="PS00867">
    <property type="entry name" value="CPSASE_2"/>
    <property type="match status" value="1"/>
</dbReference>
<dbReference type="Proteomes" id="UP000245081">
    <property type="component" value="Unassembled WGS sequence"/>
</dbReference>
<evidence type="ECO:0000313" key="4">
    <source>
        <dbReference type="Proteomes" id="UP000245081"/>
    </source>
</evidence>
<organism evidence="3 4">
    <name type="scientific">Novimethylophilus kurashikiensis</name>
    <dbReference type="NCBI Taxonomy" id="1825523"/>
    <lineage>
        <taxon>Bacteria</taxon>
        <taxon>Pseudomonadati</taxon>
        <taxon>Pseudomonadota</taxon>
        <taxon>Betaproteobacteria</taxon>
        <taxon>Nitrosomonadales</taxon>
        <taxon>Methylophilaceae</taxon>
        <taxon>Novimethylophilus</taxon>
    </lineage>
</organism>
<feature type="domain" description="ATP-grasp" evidence="2">
    <location>
        <begin position="214"/>
        <end position="293"/>
    </location>
</feature>
<dbReference type="Gene3D" id="3.30.470.20">
    <property type="entry name" value="ATP-grasp fold, B domain"/>
    <property type="match status" value="1"/>
</dbReference>
<protein>
    <recommendedName>
        <fullName evidence="2">ATP-grasp domain-containing protein</fullName>
    </recommendedName>
</protein>
<gene>
    <name evidence="3" type="ORF">NMK_0343</name>
</gene>
<comment type="caution">
    <text evidence="3">The sequence shown here is derived from an EMBL/GenBank/DDBJ whole genome shotgun (WGS) entry which is preliminary data.</text>
</comment>
<accession>A0A2R5F445</accession>
<dbReference type="GO" id="GO:0005524">
    <property type="term" value="F:ATP binding"/>
    <property type="evidence" value="ECO:0007669"/>
    <property type="project" value="UniProtKB-UniRule"/>
</dbReference>
<dbReference type="OrthoDB" id="5572734at2"/>
<keyword evidence="1" id="KW-0547">Nucleotide-binding</keyword>
<dbReference type="AlphaFoldDB" id="A0A2R5F445"/>
<dbReference type="EMBL" id="BDOQ01000002">
    <property type="protein sequence ID" value="GBG12809.1"/>
    <property type="molecule type" value="Genomic_DNA"/>
</dbReference>
<dbReference type="InterPro" id="IPR005479">
    <property type="entry name" value="CPAse_ATP-bd"/>
</dbReference>